<dbReference type="RefSeq" id="WP_012468628.1">
    <property type="nucleotide sequence ID" value="NC_010814.1"/>
</dbReference>
<keyword evidence="3" id="KW-0067">ATP-binding</keyword>
<keyword evidence="1" id="KW-0813">Transport</keyword>
<name>B3E360_TRIL1</name>
<dbReference type="Gene3D" id="3.40.50.300">
    <property type="entry name" value="P-loop containing nucleotide triphosphate hydrolases"/>
    <property type="match status" value="1"/>
</dbReference>
<dbReference type="HOGENOM" id="CLU_000604_1_22_7"/>
<dbReference type="CDD" id="cd03255">
    <property type="entry name" value="ABC_MJ0796_LolCDE_FtsE"/>
    <property type="match status" value="1"/>
</dbReference>
<keyword evidence="2" id="KW-0547">Nucleotide-binding</keyword>
<feature type="domain" description="ABC transporter" evidence="5">
    <location>
        <begin position="2"/>
        <end position="219"/>
    </location>
</feature>
<dbReference type="GO" id="GO:0016887">
    <property type="term" value="F:ATP hydrolysis activity"/>
    <property type="evidence" value="ECO:0007669"/>
    <property type="project" value="InterPro"/>
</dbReference>
<dbReference type="SUPFAM" id="SSF52540">
    <property type="entry name" value="P-loop containing nucleoside triphosphate hydrolases"/>
    <property type="match status" value="1"/>
</dbReference>
<sequence>MITAHHITKEYPSGEGAVAALRGVDLTVETGEFVCIMGQSGSGKSTLLTILGGMCHPGSGSVEVDGTAIYRLDDNGLADFRARHFGFIFQSFHLVPYLTAQENVMLPLAPLAMAAAEKRRLANDALARMGLAGCTGRLPGRLSGGEQERVAIARAVVNRPAILFADEPTGNLDSATSDQVMGLFTELHQAGQTIVMVTHNPDNGHYAQRTIRLKDGLLL</sequence>
<dbReference type="GO" id="GO:0005524">
    <property type="term" value="F:ATP binding"/>
    <property type="evidence" value="ECO:0007669"/>
    <property type="project" value="UniProtKB-KW"/>
</dbReference>
<evidence type="ECO:0000256" key="2">
    <source>
        <dbReference type="ARBA" id="ARBA00022741"/>
    </source>
</evidence>
<evidence type="ECO:0000256" key="3">
    <source>
        <dbReference type="ARBA" id="ARBA00022840"/>
    </source>
</evidence>
<dbReference type="Pfam" id="PF00005">
    <property type="entry name" value="ABC_tran"/>
    <property type="match status" value="1"/>
</dbReference>
<dbReference type="FunFam" id="3.40.50.300:FF:000032">
    <property type="entry name" value="Export ABC transporter ATP-binding protein"/>
    <property type="match status" value="1"/>
</dbReference>
<evidence type="ECO:0000256" key="1">
    <source>
        <dbReference type="ARBA" id="ARBA00022448"/>
    </source>
</evidence>
<gene>
    <name evidence="6" type="ordered locus">Glov_0544</name>
</gene>
<evidence type="ECO:0000259" key="5">
    <source>
        <dbReference type="PROSITE" id="PS50893"/>
    </source>
</evidence>
<dbReference type="EMBL" id="CP001089">
    <property type="protein sequence ID" value="ACD94272.1"/>
    <property type="molecule type" value="Genomic_DNA"/>
</dbReference>
<dbReference type="SMART" id="SM00382">
    <property type="entry name" value="AAA"/>
    <property type="match status" value="1"/>
</dbReference>
<evidence type="ECO:0000313" key="6">
    <source>
        <dbReference type="EMBL" id="ACD94272.1"/>
    </source>
</evidence>
<dbReference type="PROSITE" id="PS50893">
    <property type="entry name" value="ABC_TRANSPORTER_2"/>
    <property type="match status" value="1"/>
</dbReference>
<dbReference type="eggNOG" id="COG1136">
    <property type="taxonomic scope" value="Bacteria"/>
</dbReference>
<dbReference type="Proteomes" id="UP000002420">
    <property type="component" value="Chromosome"/>
</dbReference>
<evidence type="ECO:0000313" key="7">
    <source>
        <dbReference type="Proteomes" id="UP000002420"/>
    </source>
</evidence>
<dbReference type="GO" id="GO:0022857">
    <property type="term" value="F:transmembrane transporter activity"/>
    <property type="evidence" value="ECO:0007669"/>
    <property type="project" value="TreeGrafter"/>
</dbReference>
<dbReference type="InterPro" id="IPR015854">
    <property type="entry name" value="ABC_transpr_LolD-like"/>
</dbReference>
<dbReference type="InterPro" id="IPR003439">
    <property type="entry name" value="ABC_transporter-like_ATP-bd"/>
</dbReference>
<dbReference type="OrthoDB" id="9809450at2"/>
<dbReference type="GO" id="GO:0005886">
    <property type="term" value="C:plasma membrane"/>
    <property type="evidence" value="ECO:0007669"/>
    <property type="project" value="TreeGrafter"/>
</dbReference>
<dbReference type="PANTHER" id="PTHR24220:SF86">
    <property type="entry name" value="ABC TRANSPORTER ABCH.1"/>
    <property type="match status" value="1"/>
</dbReference>
<dbReference type="AlphaFoldDB" id="B3E360"/>
<comment type="similarity">
    <text evidence="4">Belongs to the ABC transporter superfamily. Macrolide exporter (TC 3.A.1.122) family.</text>
</comment>
<organism evidence="6 7">
    <name type="scientific">Trichlorobacter lovleyi (strain ATCC BAA-1151 / DSM 17278 / SZ)</name>
    <name type="common">Geobacter lovleyi</name>
    <dbReference type="NCBI Taxonomy" id="398767"/>
    <lineage>
        <taxon>Bacteria</taxon>
        <taxon>Pseudomonadati</taxon>
        <taxon>Thermodesulfobacteriota</taxon>
        <taxon>Desulfuromonadia</taxon>
        <taxon>Geobacterales</taxon>
        <taxon>Geobacteraceae</taxon>
        <taxon>Trichlorobacter</taxon>
    </lineage>
</organism>
<dbReference type="KEGG" id="glo:Glov_0544"/>
<accession>B3E360</accession>
<dbReference type="STRING" id="398767.Glov_0544"/>
<dbReference type="InterPro" id="IPR003593">
    <property type="entry name" value="AAA+_ATPase"/>
</dbReference>
<dbReference type="GO" id="GO:0098796">
    <property type="term" value="C:membrane protein complex"/>
    <property type="evidence" value="ECO:0007669"/>
    <property type="project" value="UniProtKB-ARBA"/>
</dbReference>
<protein>
    <submittedName>
        <fullName evidence="6">ABC transporter related</fullName>
    </submittedName>
</protein>
<reference evidence="6 7" key="1">
    <citation type="submission" date="2008-05" db="EMBL/GenBank/DDBJ databases">
        <title>Complete sequence of chromosome of Geobacter lovleyi SZ.</title>
        <authorList>
            <consortium name="US DOE Joint Genome Institute"/>
            <person name="Lucas S."/>
            <person name="Copeland A."/>
            <person name="Lapidus A."/>
            <person name="Glavina del Rio T."/>
            <person name="Dalin E."/>
            <person name="Tice H."/>
            <person name="Bruce D."/>
            <person name="Goodwin L."/>
            <person name="Pitluck S."/>
            <person name="Chertkov O."/>
            <person name="Meincke L."/>
            <person name="Brettin T."/>
            <person name="Detter J.C."/>
            <person name="Han C."/>
            <person name="Tapia R."/>
            <person name="Kuske C.R."/>
            <person name="Schmutz J."/>
            <person name="Larimer F."/>
            <person name="Land M."/>
            <person name="Hauser L."/>
            <person name="Kyrpides N."/>
            <person name="Mikhailova N."/>
            <person name="Sung Y."/>
            <person name="Fletcher K.E."/>
            <person name="Ritalahti K.M."/>
            <person name="Loeffler F.E."/>
            <person name="Richardson P."/>
        </authorList>
    </citation>
    <scope>NUCLEOTIDE SEQUENCE [LARGE SCALE GENOMIC DNA]</scope>
    <source>
        <strain evidence="7">ATCC BAA-1151 / DSM 17278 / SZ</strain>
    </source>
</reference>
<dbReference type="PANTHER" id="PTHR24220">
    <property type="entry name" value="IMPORT ATP-BINDING PROTEIN"/>
    <property type="match status" value="1"/>
</dbReference>
<proteinExistence type="inferred from homology"/>
<dbReference type="InterPro" id="IPR017911">
    <property type="entry name" value="MacB-like_ATP-bd"/>
</dbReference>
<dbReference type="InterPro" id="IPR027417">
    <property type="entry name" value="P-loop_NTPase"/>
</dbReference>
<keyword evidence="7" id="KW-1185">Reference proteome</keyword>
<evidence type="ECO:0000256" key="4">
    <source>
        <dbReference type="ARBA" id="ARBA00038388"/>
    </source>
</evidence>